<feature type="region of interest" description="Disordered" evidence="1">
    <location>
        <begin position="829"/>
        <end position="851"/>
    </location>
</feature>
<organism evidence="2 3">
    <name type="scientific">Panagrellus redivivus</name>
    <name type="common">Microworm</name>
    <dbReference type="NCBI Taxonomy" id="6233"/>
    <lineage>
        <taxon>Eukaryota</taxon>
        <taxon>Metazoa</taxon>
        <taxon>Ecdysozoa</taxon>
        <taxon>Nematoda</taxon>
        <taxon>Chromadorea</taxon>
        <taxon>Rhabditida</taxon>
        <taxon>Tylenchina</taxon>
        <taxon>Panagrolaimomorpha</taxon>
        <taxon>Panagrolaimoidea</taxon>
        <taxon>Panagrolaimidae</taxon>
        <taxon>Panagrellus</taxon>
    </lineage>
</organism>
<feature type="region of interest" description="Disordered" evidence="1">
    <location>
        <begin position="394"/>
        <end position="622"/>
    </location>
</feature>
<reference evidence="3" key="2">
    <citation type="submission" date="2020-10" db="UniProtKB">
        <authorList>
            <consortium name="WormBaseParasite"/>
        </authorList>
    </citation>
    <scope>IDENTIFICATION</scope>
</reference>
<feature type="compositionally biased region" description="Polar residues" evidence="1">
    <location>
        <begin position="838"/>
        <end position="851"/>
    </location>
</feature>
<feature type="compositionally biased region" description="Pro residues" evidence="1">
    <location>
        <begin position="427"/>
        <end position="436"/>
    </location>
</feature>
<protein>
    <submittedName>
        <fullName evidence="3">Bromo domain-containing protein</fullName>
    </submittedName>
</protein>
<proteinExistence type="predicted"/>
<evidence type="ECO:0000256" key="1">
    <source>
        <dbReference type="SAM" id="MobiDB-lite"/>
    </source>
</evidence>
<reference evidence="2" key="1">
    <citation type="journal article" date="2013" name="Genetics">
        <title>The draft genome and transcriptome of Panagrellus redivivus are shaped by the harsh demands of a free-living lifestyle.</title>
        <authorList>
            <person name="Srinivasan J."/>
            <person name="Dillman A.R."/>
            <person name="Macchietto M.G."/>
            <person name="Heikkinen L."/>
            <person name="Lakso M."/>
            <person name="Fracchia K.M."/>
            <person name="Antoshechkin I."/>
            <person name="Mortazavi A."/>
            <person name="Wong G."/>
            <person name="Sternberg P.W."/>
        </authorList>
    </citation>
    <scope>NUCLEOTIDE SEQUENCE [LARGE SCALE GENOMIC DNA]</scope>
    <source>
        <strain evidence="2">MT8872</strain>
    </source>
</reference>
<name>A0A7E4ZVR3_PANRE</name>
<evidence type="ECO:0000313" key="3">
    <source>
        <dbReference type="WBParaSite" id="Pan_g20502.t1"/>
    </source>
</evidence>
<feature type="compositionally biased region" description="Pro residues" evidence="1">
    <location>
        <begin position="287"/>
        <end position="306"/>
    </location>
</feature>
<feature type="region of interest" description="Disordered" evidence="1">
    <location>
        <begin position="270"/>
        <end position="339"/>
    </location>
</feature>
<evidence type="ECO:0000313" key="2">
    <source>
        <dbReference type="Proteomes" id="UP000492821"/>
    </source>
</evidence>
<feature type="compositionally biased region" description="Low complexity" evidence="1">
    <location>
        <begin position="607"/>
        <end position="616"/>
    </location>
</feature>
<feature type="region of interest" description="Disordered" evidence="1">
    <location>
        <begin position="1"/>
        <end position="39"/>
    </location>
</feature>
<dbReference type="PANTHER" id="PTHR48125:SF12">
    <property type="entry name" value="AT HOOK TRANSCRIPTION FACTOR FAMILY-RELATED"/>
    <property type="match status" value="1"/>
</dbReference>
<dbReference type="Proteomes" id="UP000492821">
    <property type="component" value="Unassembled WGS sequence"/>
</dbReference>
<dbReference type="AlphaFoldDB" id="A0A7E4ZVR3"/>
<feature type="compositionally biased region" description="Polar residues" evidence="1">
    <location>
        <begin position="465"/>
        <end position="482"/>
    </location>
</feature>
<sequence>MDTSDPGQAPSPPKPPEAVSPDENSERQPSPPIHELPRNKVGFLRPETYFLLKSCLEAMDSNEQIDFQKVATNCRKIFCDNTNTRHPKFFQPERCETQFKSVLMTFKEQHPDSVEDGAPLQRTVQQIMNFLKKSSADDQREFYKDPKNVEYLEKYRKKVYIEDAEARMAMGVAVSKYLSFIRNFDEPPPPNPLLPPFLKVAWDQQNAKNKMALENAKRLAKMEAEKRKPPTKYVRPVFPKVSYFATGELFVEKKGGEPTTPAALVSMDVSTDDACSVDQESVTRSPLPAPSPQPAPPPPPPPPAPPEPEDTKDVRMVTPPPPERVVEEMPMEEPEKKVIPAPVVAKTRVKKSTSAPKIVEPTVTGLKNVTPKKPTMPMAASVPDLQRVIKAEDVAPIKLTPSPIPPKKKTPTPKKTPEKVLSEAEAMPPPPLPQPTTPKEKPIVVTKEKAPIDDAASMPPPDFVPTTSTRANPRSNRRSTATPKRAAQKRQANDDPELTNKIAKIVADAAAQQHAIETSPPEANPTPTSTGRASKAAKLAETTPTTTSILPVRMRRKPATIYSPPSSPNRSTVADTNPSEDGATNTASRKIATASRRKAVKTERASEASSRASSTTVKKKSAPVQQMAYRRFATQSILSFPNRLGIQRRRSKRKSVIFRGVKEVKAVSRTCGTQTVKRIRTRKLRLIKNGAKFPKALEDLLRKSKKNTSKTPDTIPVEIYLEDNKVPNIWSTIEKLPFGQVTRKVCNATDPTGVYHNPVSHFPHYYQVCKAPLFTDAINKKMAANQMTTCVDIQLHMALLAANCKVAARTPEEKTKASDLGIKMLRSLDRQIFGKPPSSKNSGTIDSKSNQ</sequence>
<feature type="compositionally biased region" description="Pro residues" evidence="1">
    <location>
        <begin position="9"/>
        <end position="18"/>
    </location>
</feature>
<accession>A0A7E4ZVR3</accession>
<feature type="compositionally biased region" description="Basic and acidic residues" evidence="1">
    <location>
        <begin position="438"/>
        <end position="452"/>
    </location>
</feature>
<feature type="compositionally biased region" description="Polar residues" evidence="1">
    <location>
        <begin position="568"/>
        <end position="588"/>
    </location>
</feature>
<dbReference type="PANTHER" id="PTHR48125">
    <property type="entry name" value="LP07818P1"/>
    <property type="match status" value="1"/>
</dbReference>
<keyword evidence="2" id="KW-1185">Reference proteome</keyword>
<dbReference type="WBParaSite" id="Pan_g20502.t1">
    <property type="protein sequence ID" value="Pan_g20502.t1"/>
    <property type="gene ID" value="Pan_g20502"/>
</dbReference>